<evidence type="ECO:0000313" key="1">
    <source>
        <dbReference type="EMBL" id="OWK42493.1"/>
    </source>
</evidence>
<proteinExistence type="predicted"/>
<name>A0A225DN42_9BACT</name>
<dbReference type="RefSeq" id="WP_088255649.1">
    <property type="nucleotide sequence ID" value="NZ_NIDE01000005.1"/>
</dbReference>
<dbReference type="Proteomes" id="UP000214646">
    <property type="component" value="Unassembled WGS sequence"/>
</dbReference>
<organism evidence="1 2">
    <name type="scientific">Fimbriiglobus ruber</name>
    <dbReference type="NCBI Taxonomy" id="1908690"/>
    <lineage>
        <taxon>Bacteria</taxon>
        <taxon>Pseudomonadati</taxon>
        <taxon>Planctomycetota</taxon>
        <taxon>Planctomycetia</taxon>
        <taxon>Gemmatales</taxon>
        <taxon>Gemmataceae</taxon>
        <taxon>Fimbriiglobus</taxon>
    </lineage>
</organism>
<accession>A0A225DN42</accession>
<gene>
    <name evidence="1" type="ORF">FRUB_04571</name>
</gene>
<reference evidence="2" key="1">
    <citation type="submission" date="2017-06" db="EMBL/GenBank/DDBJ databases">
        <title>Genome analysis of Fimbriiglobus ruber SP5, the first member of the order Planctomycetales with confirmed chitinolytic capability.</title>
        <authorList>
            <person name="Ravin N.V."/>
            <person name="Rakitin A.L."/>
            <person name="Ivanova A.A."/>
            <person name="Beletsky A.V."/>
            <person name="Kulichevskaya I.S."/>
            <person name="Mardanov A.V."/>
            <person name="Dedysh S.N."/>
        </authorList>
    </citation>
    <scope>NUCLEOTIDE SEQUENCE [LARGE SCALE GENOMIC DNA]</scope>
    <source>
        <strain evidence="2">SP5</strain>
    </source>
</reference>
<dbReference type="EMBL" id="NIDE01000005">
    <property type="protein sequence ID" value="OWK42493.1"/>
    <property type="molecule type" value="Genomic_DNA"/>
</dbReference>
<sequence>MAEVFLHPDWDRDFPKSVFTLPDGEIEIRSHDGTPLTVAENVYLLELAKQILLNEALED</sequence>
<comment type="caution">
    <text evidence="1">The sequence shown here is derived from an EMBL/GenBank/DDBJ whole genome shotgun (WGS) entry which is preliminary data.</text>
</comment>
<protein>
    <submittedName>
        <fullName evidence="1">Uncharacterized protein</fullName>
    </submittedName>
</protein>
<keyword evidence="2" id="KW-1185">Reference proteome</keyword>
<dbReference type="AlphaFoldDB" id="A0A225DN42"/>
<evidence type="ECO:0000313" key="2">
    <source>
        <dbReference type="Proteomes" id="UP000214646"/>
    </source>
</evidence>